<dbReference type="Gene3D" id="3.40.50.360">
    <property type="match status" value="1"/>
</dbReference>
<name>A0A368UYM8_9BACT</name>
<dbReference type="Pfam" id="PF02525">
    <property type="entry name" value="Flavodoxin_2"/>
    <property type="match status" value="1"/>
</dbReference>
<comment type="caution">
    <text evidence="4">The sequence shown here is derived from an EMBL/GenBank/DDBJ whole genome shotgun (WGS) entry which is preliminary data.</text>
</comment>
<evidence type="ECO:0000313" key="5">
    <source>
        <dbReference type="Proteomes" id="UP000252733"/>
    </source>
</evidence>
<feature type="domain" description="Flavodoxin-like fold" evidence="3">
    <location>
        <begin position="3"/>
        <end position="188"/>
    </location>
</feature>
<dbReference type="InterPro" id="IPR051545">
    <property type="entry name" value="NAD(P)H_dehydrogenase_qn"/>
</dbReference>
<organism evidence="4 5">
    <name type="scientific">Marinilabilia salmonicolor</name>
    <dbReference type="NCBI Taxonomy" id="989"/>
    <lineage>
        <taxon>Bacteria</taxon>
        <taxon>Pseudomonadati</taxon>
        <taxon>Bacteroidota</taxon>
        <taxon>Bacteroidia</taxon>
        <taxon>Marinilabiliales</taxon>
        <taxon>Marinilabiliaceae</taxon>
        <taxon>Marinilabilia</taxon>
    </lineage>
</organism>
<evidence type="ECO:0000313" key="4">
    <source>
        <dbReference type="EMBL" id="RCW33948.1"/>
    </source>
</evidence>
<evidence type="ECO:0000256" key="2">
    <source>
        <dbReference type="ARBA" id="ARBA00023002"/>
    </source>
</evidence>
<proteinExistence type="inferred from homology"/>
<keyword evidence="2" id="KW-0560">Oxidoreductase</keyword>
<sequence>MRMQHLIISAHPNEGSFSNALVDALKRDSEHNDVKVVVRNLYDLDFNPVLSSEDLAKIKNGETPSDIAEEQRIMAESDIISLVYPLWWGSFPAILKGYFDRVLTHGFAFKVDQDGARGLLTGKKAFLHTSMGNSVEEYENKGILKAFRQIHGQEVFGFVGVEVAGHMFYPRISDSSPEMKNKYIEEALGFYKTVMLDEEVVDIVTK</sequence>
<accession>A0A368UYM8</accession>
<evidence type="ECO:0000259" key="3">
    <source>
        <dbReference type="Pfam" id="PF02525"/>
    </source>
</evidence>
<dbReference type="GO" id="GO:0005829">
    <property type="term" value="C:cytosol"/>
    <property type="evidence" value="ECO:0007669"/>
    <property type="project" value="TreeGrafter"/>
</dbReference>
<dbReference type="SUPFAM" id="SSF52218">
    <property type="entry name" value="Flavoproteins"/>
    <property type="match status" value="1"/>
</dbReference>
<dbReference type="PANTHER" id="PTHR10204:SF34">
    <property type="entry name" value="NAD(P)H DEHYDROGENASE [QUINONE] 1 ISOFORM 1"/>
    <property type="match status" value="1"/>
</dbReference>
<dbReference type="Proteomes" id="UP000252733">
    <property type="component" value="Unassembled WGS sequence"/>
</dbReference>
<dbReference type="EMBL" id="QPIZ01000012">
    <property type="protein sequence ID" value="RCW33948.1"/>
    <property type="molecule type" value="Genomic_DNA"/>
</dbReference>
<dbReference type="GO" id="GO:0003955">
    <property type="term" value="F:NAD(P)H dehydrogenase (quinone) activity"/>
    <property type="evidence" value="ECO:0007669"/>
    <property type="project" value="TreeGrafter"/>
</dbReference>
<protein>
    <submittedName>
        <fullName evidence="4">NAD(P)H dehydrogenase (Quinone)</fullName>
    </submittedName>
</protein>
<dbReference type="InterPro" id="IPR003680">
    <property type="entry name" value="Flavodoxin_fold"/>
</dbReference>
<keyword evidence="5" id="KW-1185">Reference proteome</keyword>
<reference evidence="4 5" key="1">
    <citation type="submission" date="2018-07" db="EMBL/GenBank/DDBJ databases">
        <title>Freshwater and sediment microbial communities from various areas in North America, analyzing microbe dynamics in response to fracking.</title>
        <authorList>
            <person name="Lamendella R."/>
        </authorList>
    </citation>
    <scope>NUCLEOTIDE SEQUENCE [LARGE SCALE GENOMIC DNA]</scope>
    <source>
        <strain evidence="4 5">160A</strain>
    </source>
</reference>
<comment type="similarity">
    <text evidence="1">Belongs to the NAD(P)H dehydrogenase (quinone) family.</text>
</comment>
<dbReference type="AlphaFoldDB" id="A0A368UYM8"/>
<dbReference type="InterPro" id="IPR029039">
    <property type="entry name" value="Flavoprotein-like_sf"/>
</dbReference>
<gene>
    <name evidence="4" type="ORF">DFO77_112112</name>
</gene>
<dbReference type="PANTHER" id="PTHR10204">
    <property type="entry name" value="NAD P H OXIDOREDUCTASE-RELATED"/>
    <property type="match status" value="1"/>
</dbReference>
<evidence type="ECO:0000256" key="1">
    <source>
        <dbReference type="ARBA" id="ARBA00006252"/>
    </source>
</evidence>